<protein>
    <submittedName>
        <fullName evidence="2">Uncharacterized protein</fullName>
    </submittedName>
</protein>
<feature type="transmembrane region" description="Helical" evidence="1">
    <location>
        <begin position="114"/>
        <end position="135"/>
    </location>
</feature>
<accession>A0ABM9SUN8</accession>
<dbReference type="Proteomes" id="UP000038647">
    <property type="component" value="Unassembled WGS sequence"/>
</dbReference>
<keyword evidence="3" id="KW-1185">Reference proteome</keyword>
<gene>
    <name evidence="2" type="ORF">ERS137966_02631</name>
</gene>
<comment type="caution">
    <text evidence="2">The sequence shown here is derived from an EMBL/GenBank/DDBJ whole genome shotgun (WGS) entry which is preliminary data.</text>
</comment>
<feature type="transmembrane region" description="Helical" evidence="1">
    <location>
        <begin position="12"/>
        <end position="33"/>
    </location>
</feature>
<evidence type="ECO:0000256" key="1">
    <source>
        <dbReference type="SAM" id="Phobius"/>
    </source>
</evidence>
<evidence type="ECO:0000313" key="2">
    <source>
        <dbReference type="EMBL" id="CNL23096.1"/>
    </source>
</evidence>
<feature type="transmembrane region" description="Helical" evidence="1">
    <location>
        <begin position="54"/>
        <end position="78"/>
    </location>
</feature>
<dbReference type="EMBL" id="CQEH01000011">
    <property type="protein sequence ID" value="CNL23096.1"/>
    <property type="molecule type" value="Genomic_DNA"/>
</dbReference>
<keyword evidence="1" id="KW-1133">Transmembrane helix</keyword>
<organism evidence="2 3">
    <name type="scientific">Yersinia aldovae</name>
    <dbReference type="NCBI Taxonomy" id="29483"/>
    <lineage>
        <taxon>Bacteria</taxon>
        <taxon>Pseudomonadati</taxon>
        <taxon>Pseudomonadota</taxon>
        <taxon>Gammaproteobacteria</taxon>
        <taxon>Enterobacterales</taxon>
        <taxon>Yersiniaceae</taxon>
        <taxon>Yersinia</taxon>
    </lineage>
</organism>
<keyword evidence="1" id="KW-0812">Transmembrane</keyword>
<evidence type="ECO:0000313" key="3">
    <source>
        <dbReference type="Proteomes" id="UP000038647"/>
    </source>
</evidence>
<proteinExistence type="predicted"/>
<sequence>MVLMMRTTLQYFIILCGVLFILICFFTFIYYSVNKGKYNEIISLYRREGLFIPAFYNFMTFSGYLGSCQVVLFFYTLLAANEKRINGKDSKFLSPQCYDFIKQLPKELTGWMKYYLFLNILGFIVLAIGFILMSIDKHINTL</sequence>
<reference evidence="2 3" key="1">
    <citation type="submission" date="2015-03" db="EMBL/GenBank/DDBJ databases">
        <authorList>
            <consortium name="Pathogen Informatics"/>
            <person name="Murphy D."/>
        </authorList>
    </citation>
    <scope>NUCLEOTIDE SEQUENCE [LARGE SCALE GENOMIC DNA]</scope>
    <source>
        <strain evidence="2 3">IP08791</strain>
    </source>
</reference>
<name>A0ABM9SUN8_YERAL</name>
<keyword evidence="1" id="KW-0472">Membrane</keyword>